<dbReference type="PANTHER" id="PTHR11002">
    <property type="entry name" value="CARBONIC ANHYDRASE"/>
    <property type="match status" value="1"/>
</dbReference>
<feature type="binding site" evidence="2">
    <location>
        <position position="101"/>
    </location>
    <ligand>
        <name>Zn(2+)</name>
        <dbReference type="ChEBI" id="CHEBI:29105"/>
    </ligand>
</feature>
<evidence type="ECO:0000313" key="3">
    <source>
        <dbReference type="EMBL" id="TYB73739.1"/>
    </source>
</evidence>
<comment type="cofactor">
    <cofactor evidence="2">
        <name>Zn(2+)</name>
        <dbReference type="ChEBI" id="CHEBI:29105"/>
    </cofactor>
    <text evidence="2">Binds 1 zinc ion per subunit.</text>
</comment>
<evidence type="ECO:0000256" key="1">
    <source>
        <dbReference type="ARBA" id="ARBA00006217"/>
    </source>
</evidence>
<sequence length="248" mass="26989">MKTNFKILVTLSCFIAVISCKDKNQDKAITNPPTVVETPLVETVLSAEDQAALTPEIIIQSLKDGNQRFRNNDLTPRNRSSQIKNSTLSQYPKAIIHSCIDSRVPVEDVFDRGIGDLFVGRVAGNIINEDILGSMEYACKVAGAKLILVLGHEHCGAIKSAIDGVELGNITALLSKIKPAIDMAAEYEGEKTASNQEYVELVSTSNVINNMNEIRTSSPILKAMEDNGEIDILGAMYNMTTGEVVFID</sequence>
<organism evidence="3 4">
    <name type="scientific">Bizionia algoritergicola</name>
    <dbReference type="NCBI Taxonomy" id="291187"/>
    <lineage>
        <taxon>Bacteria</taxon>
        <taxon>Pseudomonadati</taxon>
        <taxon>Bacteroidota</taxon>
        <taxon>Flavobacteriia</taxon>
        <taxon>Flavobacteriales</taxon>
        <taxon>Flavobacteriaceae</taxon>
        <taxon>Bizionia</taxon>
    </lineage>
</organism>
<name>A0A5D0QXX5_9FLAO</name>
<protein>
    <submittedName>
        <fullName evidence="3">Carbonic anhydrase</fullName>
    </submittedName>
</protein>
<dbReference type="InterPro" id="IPR036874">
    <property type="entry name" value="Carbonic_anhydrase_sf"/>
</dbReference>
<dbReference type="RefSeq" id="WP_066256495.1">
    <property type="nucleotide sequence ID" value="NZ_VSKL01000002.1"/>
</dbReference>
<accession>A0A5D0QXX5</accession>
<dbReference type="Gene3D" id="3.40.1050.10">
    <property type="entry name" value="Carbonic anhydrase"/>
    <property type="match status" value="1"/>
</dbReference>
<feature type="binding site" evidence="2">
    <location>
        <position position="99"/>
    </location>
    <ligand>
        <name>Zn(2+)</name>
        <dbReference type="ChEBI" id="CHEBI:29105"/>
    </ligand>
</feature>
<dbReference type="CDD" id="cd03378">
    <property type="entry name" value="beta_CA_cladeC"/>
    <property type="match status" value="1"/>
</dbReference>
<feature type="binding site" evidence="2">
    <location>
        <position position="152"/>
    </location>
    <ligand>
        <name>Zn(2+)</name>
        <dbReference type="ChEBI" id="CHEBI:29105"/>
    </ligand>
</feature>
<dbReference type="NCBIfam" id="NF011765">
    <property type="entry name" value="PRK15219.1"/>
    <property type="match status" value="1"/>
</dbReference>
<evidence type="ECO:0000256" key="2">
    <source>
        <dbReference type="PIRSR" id="PIRSR601765-1"/>
    </source>
</evidence>
<dbReference type="Pfam" id="PF00484">
    <property type="entry name" value="Pro_CA"/>
    <property type="match status" value="1"/>
</dbReference>
<dbReference type="OrthoDB" id="9797527at2"/>
<dbReference type="EMBL" id="VSKL01000002">
    <property type="protein sequence ID" value="TYB73739.1"/>
    <property type="molecule type" value="Genomic_DNA"/>
</dbReference>
<dbReference type="GO" id="GO:0008270">
    <property type="term" value="F:zinc ion binding"/>
    <property type="evidence" value="ECO:0007669"/>
    <property type="project" value="InterPro"/>
</dbReference>
<keyword evidence="4" id="KW-1185">Reference proteome</keyword>
<dbReference type="AlphaFoldDB" id="A0A5D0QXX5"/>
<feature type="binding site" evidence="2">
    <location>
        <position position="155"/>
    </location>
    <ligand>
        <name>Zn(2+)</name>
        <dbReference type="ChEBI" id="CHEBI:29105"/>
    </ligand>
</feature>
<evidence type="ECO:0000313" key="4">
    <source>
        <dbReference type="Proteomes" id="UP000324358"/>
    </source>
</evidence>
<dbReference type="SUPFAM" id="SSF53056">
    <property type="entry name" value="beta-carbonic anhydrase, cab"/>
    <property type="match status" value="1"/>
</dbReference>
<keyword evidence="2" id="KW-0862">Zinc</keyword>
<dbReference type="PANTHER" id="PTHR11002:SF79">
    <property type="entry name" value="CARBONIC ANHYDRASE 2"/>
    <property type="match status" value="1"/>
</dbReference>
<dbReference type="SMART" id="SM00947">
    <property type="entry name" value="Pro_CA"/>
    <property type="match status" value="1"/>
</dbReference>
<reference evidence="3 4" key="1">
    <citation type="submission" date="2019-08" db="EMBL/GenBank/DDBJ databases">
        <title>Genomes of Antarctic Bizionia species.</title>
        <authorList>
            <person name="Bowman J.P."/>
        </authorList>
    </citation>
    <scope>NUCLEOTIDE SEQUENCE [LARGE SCALE GENOMIC DNA]</scope>
    <source>
        <strain evidence="3 4">APA-1</strain>
    </source>
</reference>
<dbReference type="PROSITE" id="PS51257">
    <property type="entry name" value="PROKAR_LIPOPROTEIN"/>
    <property type="match status" value="1"/>
</dbReference>
<keyword evidence="2" id="KW-0479">Metal-binding</keyword>
<dbReference type="InterPro" id="IPR001765">
    <property type="entry name" value="Carbonic_anhydrase"/>
</dbReference>
<dbReference type="Proteomes" id="UP000324358">
    <property type="component" value="Unassembled WGS sequence"/>
</dbReference>
<proteinExistence type="inferred from homology"/>
<comment type="caution">
    <text evidence="3">The sequence shown here is derived from an EMBL/GenBank/DDBJ whole genome shotgun (WGS) entry which is preliminary data.</text>
</comment>
<gene>
    <name evidence="3" type="ORF">ES675_08830</name>
</gene>
<comment type="similarity">
    <text evidence="1">Belongs to the beta-class carbonic anhydrase family.</text>
</comment>
<dbReference type="GO" id="GO:0004089">
    <property type="term" value="F:carbonate dehydratase activity"/>
    <property type="evidence" value="ECO:0007669"/>
    <property type="project" value="InterPro"/>
</dbReference>